<feature type="domain" description="MrfA-like Zn-binding" evidence="1">
    <location>
        <begin position="205"/>
        <end position="288"/>
    </location>
</feature>
<name>A0A2P8F699_9RHOB</name>
<accession>A0A2P8F699</accession>
<protein>
    <submittedName>
        <fullName evidence="2">Uncharacterized protein DUF1998</fullName>
    </submittedName>
</protein>
<dbReference type="Proteomes" id="UP000240418">
    <property type="component" value="Unassembled WGS sequence"/>
</dbReference>
<comment type="caution">
    <text evidence="2">The sequence shown here is derived from an EMBL/GenBank/DDBJ whole genome shotgun (WGS) entry which is preliminary data.</text>
</comment>
<dbReference type="InterPro" id="IPR018973">
    <property type="entry name" value="MZB"/>
</dbReference>
<dbReference type="Pfam" id="PF09369">
    <property type="entry name" value="MZB"/>
    <property type="match status" value="1"/>
</dbReference>
<organism evidence="2 3">
    <name type="scientific">Shimia abyssi</name>
    <dbReference type="NCBI Taxonomy" id="1662395"/>
    <lineage>
        <taxon>Bacteria</taxon>
        <taxon>Pseudomonadati</taxon>
        <taxon>Pseudomonadota</taxon>
        <taxon>Alphaproteobacteria</taxon>
        <taxon>Rhodobacterales</taxon>
        <taxon>Roseobacteraceae</taxon>
    </lineage>
</organism>
<evidence type="ECO:0000313" key="2">
    <source>
        <dbReference type="EMBL" id="PSL17244.1"/>
    </source>
</evidence>
<sequence>MPAWQSSTDASGIEDLGIHWHCATCNEFGLSKTSFPDACPECGASNLNWFRSLRPSGFIGRQRPHTGYEGLGFVPSEMPKVSASGEPWVSLPDPDAGRIRVNSSGRLLTLGAGLDGFGYAVCLACGRAESETGEEEGNPWPTAMKGHKPLAPVQDADLQGGRCPGGDPAAGRVQRNVRFIHDAATDVFELQLSRGAKSGEALAVAAALREALARKLGTESREIGVACSRTRGPSDDPRATAVIFDRAAGGAGLSSRLAEADWLSDVLLQAAIILDCSADCDNGCPACVLRPDINFIGDKLDRRAGLEVMRSLMKKFRLPDELRVFGPQTSVVGLPVADWIERQRRSRKLSDLTVFLHSDVKNEAWDLDVWPLQQVLVRVSQDGIRPRIVLQSKALLGGGFDLNQALCLHRFSTFADVMHLQTLPMIGGTPIIACISSSNEEIAIAATDSLASIPGENWGLGETSPCLKGPAPQIADSQSLSTSSLLQQMSGNAKVVEIKSKLDGPVAEFGSGFWQLLRQSDVLTFAKMQSSGVKSITYRDRYLLTPLALRLFAEVFRAIPGARGKSVKVSIESSHVGPSARNAYSVFDAFPDDAVRSDVISEIFPGATVRMKPKRELPHERQMVISLEDERELIINFDQGFGAWQVVGKPRHRFDGRPSEQAVSLLNLSANVTIREGQNGTVIFRSAASVV</sequence>
<evidence type="ECO:0000313" key="3">
    <source>
        <dbReference type="Proteomes" id="UP000240418"/>
    </source>
</evidence>
<dbReference type="RefSeq" id="WP_165798952.1">
    <property type="nucleotide sequence ID" value="NZ_PYGJ01000019.1"/>
</dbReference>
<dbReference type="AlphaFoldDB" id="A0A2P8F699"/>
<evidence type="ECO:0000259" key="1">
    <source>
        <dbReference type="Pfam" id="PF09369"/>
    </source>
</evidence>
<keyword evidence="3" id="KW-1185">Reference proteome</keyword>
<gene>
    <name evidence="2" type="ORF">CLV88_11913</name>
</gene>
<proteinExistence type="predicted"/>
<reference evidence="2 3" key="1">
    <citation type="submission" date="2018-03" db="EMBL/GenBank/DDBJ databases">
        <title>Genomic Encyclopedia of Archaeal and Bacterial Type Strains, Phase II (KMG-II): from individual species to whole genera.</title>
        <authorList>
            <person name="Goeker M."/>
        </authorList>
    </citation>
    <scope>NUCLEOTIDE SEQUENCE [LARGE SCALE GENOMIC DNA]</scope>
    <source>
        <strain evidence="2 3">DSM 100673</strain>
    </source>
</reference>
<dbReference type="EMBL" id="PYGJ01000019">
    <property type="protein sequence ID" value="PSL17244.1"/>
    <property type="molecule type" value="Genomic_DNA"/>
</dbReference>